<evidence type="ECO:0000313" key="11">
    <source>
        <dbReference type="Proteomes" id="UP001451606"/>
    </source>
</evidence>
<organism evidence="10 11">
    <name type="scientific">Oxyplasma meridianum</name>
    <dbReference type="NCBI Taxonomy" id="3073602"/>
    <lineage>
        <taxon>Archaea</taxon>
        <taxon>Methanobacteriati</taxon>
        <taxon>Thermoplasmatota</taxon>
        <taxon>Thermoplasmata</taxon>
        <taxon>Thermoplasmatales</taxon>
        <taxon>Thermoplasmataceae</taxon>
        <taxon>Oxyplasma</taxon>
    </lineage>
</organism>
<feature type="transmembrane region" description="Helical" evidence="9">
    <location>
        <begin position="272"/>
        <end position="298"/>
    </location>
</feature>
<proteinExistence type="inferred from homology"/>
<dbReference type="GO" id="GO:0035435">
    <property type="term" value="P:phosphate ion transmembrane transport"/>
    <property type="evidence" value="ECO:0007669"/>
    <property type="project" value="TreeGrafter"/>
</dbReference>
<dbReference type="KEGG" id="omr:OXIME_001325"/>
<keyword evidence="5" id="KW-0592">Phosphate transport</keyword>
<accession>A0AAX4NIV1</accession>
<evidence type="ECO:0000256" key="4">
    <source>
        <dbReference type="ARBA" id="ARBA00022448"/>
    </source>
</evidence>
<keyword evidence="8 9" id="KW-0472">Membrane</keyword>
<evidence type="ECO:0000313" key="10">
    <source>
        <dbReference type="EMBL" id="WYY00742.1"/>
    </source>
</evidence>
<evidence type="ECO:0000256" key="1">
    <source>
        <dbReference type="ARBA" id="ARBA00001981"/>
    </source>
</evidence>
<dbReference type="PANTHER" id="PTHR11101">
    <property type="entry name" value="PHOSPHATE TRANSPORTER"/>
    <property type="match status" value="1"/>
</dbReference>
<feature type="transmembrane region" description="Helical" evidence="9">
    <location>
        <begin position="35"/>
        <end position="54"/>
    </location>
</feature>
<dbReference type="PANTHER" id="PTHR11101:SF80">
    <property type="entry name" value="PHOSPHATE TRANSPORTER"/>
    <property type="match status" value="1"/>
</dbReference>
<gene>
    <name evidence="10" type="ORF">OXIME_001325</name>
</gene>
<evidence type="ECO:0000256" key="2">
    <source>
        <dbReference type="ARBA" id="ARBA00004141"/>
    </source>
</evidence>
<dbReference type="GeneID" id="95968062"/>
<comment type="subcellular location">
    <subcellularLocation>
        <location evidence="2">Membrane</location>
        <topology evidence="2">Multi-pass membrane protein</topology>
    </subcellularLocation>
</comment>
<dbReference type="GO" id="GO:0005315">
    <property type="term" value="F:phosphate transmembrane transporter activity"/>
    <property type="evidence" value="ECO:0007669"/>
    <property type="project" value="InterPro"/>
</dbReference>
<dbReference type="RefSeq" id="WP_393971074.1">
    <property type="nucleotide sequence ID" value="NZ_CP133772.1"/>
</dbReference>
<feature type="transmembrane region" description="Helical" evidence="9">
    <location>
        <begin position="98"/>
        <end position="115"/>
    </location>
</feature>
<feature type="transmembrane region" description="Helical" evidence="9">
    <location>
        <begin position="6"/>
        <end position="23"/>
    </location>
</feature>
<keyword evidence="7 9" id="KW-1133">Transmembrane helix</keyword>
<evidence type="ECO:0000256" key="5">
    <source>
        <dbReference type="ARBA" id="ARBA00022592"/>
    </source>
</evidence>
<dbReference type="Pfam" id="PF01384">
    <property type="entry name" value="PHO4"/>
    <property type="match status" value="2"/>
</dbReference>
<feature type="transmembrane region" description="Helical" evidence="9">
    <location>
        <begin position="164"/>
        <end position="185"/>
    </location>
</feature>
<dbReference type="AlphaFoldDB" id="A0AAX4NIV1"/>
<feature type="transmembrane region" description="Helical" evidence="9">
    <location>
        <begin position="74"/>
        <end position="91"/>
    </location>
</feature>
<sequence>MNFEILVILTAGILTALVAGNNLSAAVGTLVGSRIVSRFTGTSIGALGFFLGLILQGESLQGSAAGILPDNNVFITEAFLIAAIVFGIAAFTRTPLSLIMALVGASAGISLKVGFHENAGLLHLIILTWVLAPVLSVMAAFYLNRLMVRENFKDIWKTASFIKILLIVVSFATAFTLGANTMGFIGSIAGFSIYVILSMSIGILVGSFLLSRGVLKRIGQEMYLMRYSNALVSLLVSSVLVEGATFIGLPLSNTMTLTSSVFGTGLSYKFKALNIAPFLTVVMMWVISPLIGFTLGYLI</sequence>
<dbReference type="Proteomes" id="UP001451606">
    <property type="component" value="Chromosome"/>
</dbReference>
<evidence type="ECO:0000256" key="6">
    <source>
        <dbReference type="ARBA" id="ARBA00022692"/>
    </source>
</evidence>
<name>A0AAX4NIV1_9ARCH</name>
<protein>
    <submittedName>
        <fullName evidence="10">Inorganic phosphate transporter</fullName>
    </submittedName>
</protein>
<feature type="transmembrane region" description="Helical" evidence="9">
    <location>
        <begin position="231"/>
        <end position="252"/>
    </location>
</feature>
<evidence type="ECO:0000256" key="3">
    <source>
        <dbReference type="ARBA" id="ARBA00009916"/>
    </source>
</evidence>
<comment type="function">
    <text evidence="1">Potential transporter for phosphate.</text>
</comment>
<dbReference type="GO" id="GO:0016020">
    <property type="term" value="C:membrane"/>
    <property type="evidence" value="ECO:0007669"/>
    <property type="project" value="UniProtKB-SubCell"/>
</dbReference>
<keyword evidence="6 9" id="KW-0812">Transmembrane</keyword>
<reference evidence="10 11" key="1">
    <citation type="submission" date="2023-09" db="EMBL/GenBank/DDBJ databases">
        <authorList>
            <person name="Golyshina O.V."/>
            <person name="Lunev E.A."/>
            <person name="Bargiela R."/>
            <person name="Gaines M.C."/>
            <person name="Daum B."/>
            <person name="Bale N.J."/>
            <person name="Koenen M."/>
            <person name="Sinninghe Damst J.S."/>
            <person name="Yakimov M."/>
            <person name="Golyshin P.N."/>
        </authorList>
    </citation>
    <scope>NUCLEOTIDE SEQUENCE [LARGE SCALE GENOMIC DNA]</scope>
    <source>
        <strain evidence="10 11">M1</strain>
    </source>
</reference>
<evidence type="ECO:0000256" key="7">
    <source>
        <dbReference type="ARBA" id="ARBA00022989"/>
    </source>
</evidence>
<evidence type="ECO:0000256" key="9">
    <source>
        <dbReference type="SAM" id="Phobius"/>
    </source>
</evidence>
<evidence type="ECO:0000256" key="8">
    <source>
        <dbReference type="ARBA" id="ARBA00023136"/>
    </source>
</evidence>
<dbReference type="InterPro" id="IPR001204">
    <property type="entry name" value="Phos_transporter"/>
</dbReference>
<feature type="transmembrane region" description="Helical" evidence="9">
    <location>
        <begin position="191"/>
        <end position="210"/>
    </location>
</feature>
<keyword evidence="11" id="KW-1185">Reference proteome</keyword>
<comment type="similarity">
    <text evidence="3">Belongs to the inorganic phosphate transporter (PiT) (TC 2.A.20) family.</text>
</comment>
<keyword evidence="4" id="KW-0813">Transport</keyword>
<feature type="transmembrane region" description="Helical" evidence="9">
    <location>
        <begin position="121"/>
        <end position="143"/>
    </location>
</feature>
<dbReference type="EMBL" id="CP133772">
    <property type="protein sequence ID" value="WYY00742.1"/>
    <property type="molecule type" value="Genomic_DNA"/>
</dbReference>